<organism evidence="5 6">
    <name type="scientific">Stenotrophomonas rhizophila</name>
    <dbReference type="NCBI Taxonomy" id="216778"/>
    <lineage>
        <taxon>Bacteria</taxon>
        <taxon>Pseudomonadati</taxon>
        <taxon>Pseudomonadota</taxon>
        <taxon>Gammaproteobacteria</taxon>
        <taxon>Lysobacterales</taxon>
        <taxon>Lysobacteraceae</taxon>
        <taxon>Stenotrophomonas</taxon>
    </lineage>
</organism>
<evidence type="ECO:0000256" key="2">
    <source>
        <dbReference type="ARBA" id="ARBA00022989"/>
    </source>
</evidence>
<dbReference type="GO" id="GO:0022857">
    <property type="term" value="F:transmembrane transporter activity"/>
    <property type="evidence" value="ECO:0007669"/>
    <property type="project" value="InterPro"/>
</dbReference>
<accession>A0AAP5AHY3</accession>
<keyword evidence="2 4" id="KW-1133">Transmembrane helix</keyword>
<keyword evidence="1 4" id="KW-0812">Transmembrane</keyword>
<feature type="transmembrane region" description="Helical" evidence="4">
    <location>
        <begin position="169"/>
        <end position="191"/>
    </location>
</feature>
<protein>
    <submittedName>
        <fullName evidence="5">AAA family ATP:ADP antiporter</fullName>
    </submittedName>
</protein>
<feature type="transmembrane region" description="Helical" evidence="4">
    <location>
        <begin position="107"/>
        <end position="126"/>
    </location>
</feature>
<evidence type="ECO:0000313" key="5">
    <source>
        <dbReference type="EMBL" id="MDQ1107775.1"/>
    </source>
</evidence>
<dbReference type="InterPro" id="IPR011701">
    <property type="entry name" value="MFS"/>
</dbReference>
<evidence type="ECO:0000256" key="3">
    <source>
        <dbReference type="ARBA" id="ARBA00023136"/>
    </source>
</evidence>
<evidence type="ECO:0000313" key="6">
    <source>
        <dbReference type="Proteomes" id="UP001226084"/>
    </source>
</evidence>
<feature type="transmembrane region" description="Helical" evidence="4">
    <location>
        <begin position="325"/>
        <end position="345"/>
    </location>
</feature>
<dbReference type="InterPro" id="IPR036259">
    <property type="entry name" value="MFS_trans_sf"/>
</dbReference>
<feature type="transmembrane region" description="Helical" evidence="4">
    <location>
        <begin position="197"/>
        <end position="216"/>
    </location>
</feature>
<name>A0AAP5AHY3_9GAMM</name>
<keyword evidence="3 4" id="KW-0472">Membrane</keyword>
<reference evidence="5" key="1">
    <citation type="submission" date="2023-07" db="EMBL/GenBank/DDBJ databases">
        <title>Functional and genomic diversity of the sorghum phyllosphere microbiome.</title>
        <authorList>
            <person name="Shade A."/>
        </authorList>
    </citation>
    <scope>NUCLEOTIDE SEQUENCE</scope>
    <source>
        <strain evidence="5">SORGH_AS_0457</strain>
    </source>
</reference>
<evidence type="ECO:0000256" key="1">
    <source>
        <dbReference type="ARBA" id="ARBA00022692"/>
    </source>
</evidence>
<dbReference type="RefSeq" id="WP_307106543.1">
    <property type="nucleotide sequence ID" value="NZ_JAUTAS010000001.1"/>
</dbReference>
<sequence length="445" mass="48641">MNAPDPSAPAQPGLRAALRQSPPLFWACVYFFCLLSGYYVLRPVREAMAASADLQTVFPPALIAWFDGHGIALQDFVLQVLFTCVFVIMVVLQPLYGALVSRYPRRVFLPAVYGFFIVTLLGFYVLFDSGVPGRGMLFFFWTTVFNLFAVAVFWSFMADVFSNVQARAFYGYIGAAGTIGAFLGPTLTSTLVQRVGIANLMLVSAGFLSVCLFCIWRLRLWAVAREQELQLASGEAPMGGGVLDGLKLIAREPLLRWLAVMVVFGVGIGTLLYNEQASIVRRLYTDPAASTAFYSRVDLAINALTLILQLGLTRWLLSRFGIAPALLIPGFAIIIGFSVLAASPLPMLVAVVQVMTRASEFSLAKPARETIFTRVDRQWRYKAGAAIDTVVYRGGDLTFAWVHKGLSLFGSHAVFAGGLVVAGIMTAAAFGLLREEKKLPVERPE</sequence>
<dbReference type="Gene3D" id="1.20.1250.20">
    <property type="entry name" value="MFS general substrate transporter like domains"/>
    <property type="match status" value="1"/>
</dbReference>
<dbReference type="PANTHER" id="PTHR43596:SF1">
    <property type="entry name" value="ADP,ATP CARRIER PROTEIN"/>
    <property type="match status" value="1"/>
</dbReference>
<feature type="transmembrane region" description="Helical" evidence="4">
    <location>
        <begin position="76"/>
        <end position="95"/>
    </location>
</feature>
<comment type="caution">
    <text evidence="5">The sequence shown here is derived from an EMBL/GenBank/DDBJ whole genome shotgun (WGS) entry which is preliminary data.</text>
</comment>
<feature type="transmembrane region" description="Helical" evidence="4">
    <location>
        <begin position="293"/>
        <end position="313"/>
    </location>
</feature>
<gene>
    <name evidence="5" type="ORF">QE424_000934</name>
</gene>
<dbReference type="Pfam" id="PF07690">
    <property type="entry name" value="MFS_1"/>
    <property type="match status" value="1"/>
</dbReference>
<proteinExistence type="predicted"/>
<evidence type="ECO:0000256" key="4">
    <source>
        <dbReference type="SAM" id="Phobius"/>
    </source>
</evidence>
<feature type="transmembrane region" description="Helical" evidence="4">
    <location>
        <begin position="138"/>
        <end position="157"/>
    </location>
</feature>
<feature type="transmembrane region" description="Helical" evidence="4">
    <location>
        <begin position="24"/>
        <end position="41"/>
    </location>
</feature>
<dbReference type="Proteomes" id="UP001226084">
    <property type="component" value="Unassembled WGS sequence"/>
</dbReference>
<dbReference type="EMBL" id="JAUTAS010000001">
    <property type="protein sequence ID" value="MDQ1107775.1"/>
    <property type="molecule type" value="Genomic_DNA"/>
</dbReference>
<dbReference type="PANTHER" id="PTHR43596">
    <property type="entry name" value="ADP,ATP CARRIER PROTEIN"/>
    <property type="match status" value="1"/>
</dbReference>
<feature type="transmembrane region" description="Helical" evidence="4">
    <location>
        <begin position="413"/>
        <end position="433"/>
    </location>
</feature>
<dbReference type="SUPFAM" id="SSF103473">
    <property type="entry name" value="MFS general substrate transporter"/>
    <property type="match status" value="1"/>
</dbReference>
<dbReference type="AlphaFoldDB" id="A0AAP5AHY3"/>
<feature type="transmembrane region" description="Helical" evidence="4">
    <location>
        <begin position="254"/>
        <end position="273"/>
    </location>
</feature>